<name>A0ABQ9WRJ1_9EUKA</name>
<dbReference type="Proteomes" id="UP001281761">
    <property type="component" value="Unassembled WGS sequence"/>
</dbReference>
<reference evidence="1 2" key="1">
    <citation type="journal article" date="2022" name="bioRxiv">
        <title>Genomics of Preaxostyla Flagellates Illuminates Evolutionary Transitions and the Path Towards Mitochondrial Loss.</title>
        <authorList>
            <person name="Novak L.V.F."/>
            <person name="Treitli S.C."/>
            <person name="Pyrih J."/>
            <person name="Halakuc P."/>
            <person name="Pipaliya S.V."/>
            <person name="Vacek V."/>
            <person name="Brzon O."/>
            <person name="Soukal P."/>
            <person name="Eme L."/>
            <person name="Dacks J.B."/>
            <person name="Karnkowska A."/>
            <person name="Elias M."/>
            <person name="Hampl V."/>
        </authorList>
    </citation>
    <scope>NUCLEOTIDE SEQUENCE [LARGE SCALE GENOMIC DNA]</scope>
    <source>
        <strain evidence="1">NAU3</strain>
        <tissue evidence="1">Gut</tissue>
    </source>
</reference>
<sequence length="816" mass="93488">MFLQFLNQLHDVHLSQRHVDTNAAFLPFIPCLPQLALLTLCSNSEIAKYAHSLLQKVTPLDENELHVILFRTGVKAHLAELSMNWLVDLDDDTCFVEACQLVLDKFKIAVRMSERDRKQNNRSCHSAFLRDLLHAKLSLLLISSLSVRLDQQTLSLTPSASLSLPSKAHLLDAMMVALHSAQHMFSHSSVKPHHLHTVTSILKQLWTFILRYYPLFPQHGQVSLEHNFSHPFNLGGNSGQRMDTEMVNVFFDTFLFKSVDTPIWLARQIQRIMMGPLAHADYVYIRADDLDPKMQVQSLVDQWLGEFDVSEDSERDNECLVRLWALGSCETLVYFRQRLPTLKMRRMLTDPTNPNARWFICNMIDGLFSFSHSELEYFSHDPFFSDLTEPLWNIVTDLYHPDLSQQAMKAFYHFLSHFKQERGRNRIAINPLFRNMAEGLPMLLASVFVNAKDEQKSKGREEVKFDEKKLWGGCFVDASRLVIIMTRYLVDTDAAVLLLTLFKLIKSFRSPSLEDTIQRINLARYQSPNDISPLFTTIPLALTELAEIPPTITDLMDSFIESHMSSILNFTLYRYPDPLFLSTKFLEMLPVSIAVDVKLNVWFSCLPQFAAIHKLKTTPFTLLDMEKSFIYHTLSHRFPAAVGMGLIVVLALLPKMKPRKRYGPPWLLSAIDVVDRSAELSDVVVSLSSSAEVMWFCAHLAVHLMEQDAQQDFWLISASNTQATITLPIPKRINEMGLLSTTTEWIHALIEEGVEDVSETHKSKSAVSMRMESGVNSSFQFRSSYQNRHSYRSRPSIDPGFTDDDEQIIIDSLFDF</sequence>
<proteinExistence type="predicted"/>
<accession>A0ABQ9WRJ1</accession>
<evidence type="ECO:0000313" key="1">
    <source>
        <dbReference type="EMBL" id="KAK2942119.1"/>
    </source>
</evidence>
<organism evidence="1 2">
    <name type="scientific">Blattamonas nauphoetae</name>
    <dbReference type="NCBI Taxonomy" id="2049346"/>
    <lineage>
        <taxon>Eukaryota</taxon>
        <taxon>Metamonada</taxon>
        <taxon>Preaxostyla</taxon>
        <taxon>Oxymonadida</taxon>
        <taxon>Blattamonas</taxon>
    </lineage>
</organism>
<comment type="caution">
    <text evidence="1">The sequence shown here is derived from an EMBL/GenBank/DDBJ whole genome shotgun (WGS) entry which is preliminary data.</text>
</comment>
<evidence type="ECO:0000313" key="2">
    <source>
        <dbReference type="Proteomes" id="UP001281761"/>
    </source>
</evidence>
<protein>
    <submittedName>
        <fullName evidence="1">Uncharacterized protein</fullName>
    </submittedName>
</protein>
<gene>
    <name evidence="1" type="ORF">BLNAU_22962</name>
</gene>
<keyword evidence="2" id="KW-1185">Reference proteome</keyword>
<dbReference type="EMBL" id="JARBJD010000433">
    <property type="protein sequence ID" value="KAK2942119.1"/>
    <property type="molecule type" value="Genomic_DNA"/>
</dbReference>